<sequence>MKHLYYRTIDFFWTLFSKEYRRQDKIAATIAARYKMAKAYKQSRRFGLSPIEALEDNDLYDALARQELFPNS</sequence>
<dbReference type="Proteomes" id="UP000184280">
    <property type="component" value="Unassembled WGS sequence"/>
</dbReference>
<protein>
    <submittedName>
        <fullName evidence="1">Uncharacterized protein</fullName>
    </submittedName>
</protein>
<dbReference type="RefSeq" id="WP_073042537.1">
    <property type="nucleotide sequence ID" value="NZ_FRCJ01000001.1"/>
</dbReference>
<evidence type="ECO:0000313" key="2">
    <source>
        <dbReference type="Proteomes" id="UP000184280"/>
    </source>
</evidence>
<dbReference type="OrthoDB" id="9912773at2"/>
<organism evidence="1 2">
    <name type="scientific">Xylanibacter ruminicola</name>
    <name type="common">Prevotella ruminicola</name>
    <dbReference type="NCBI Taxonomy" id="839"/>
    <lineage>
        <taxon>Bacteria</taxon>
        <taxon>Pseudomonadati</taxon>
        <taxon>Bacteroidota</taxon>
        <taxon>Bacteroidia</taxon>
        <taxon>Bacteroidales</taxon>
        <taxon>Prevotellaceae</taxon>
        <taxon>Xylanibacter</taxon>
    </lineage>
</organism>
<accession>A0A1M7CU32</accession>
<evidence type="ECO:0000313" key="1">
    <source>
        <dbReference type="EMBL" id="SHL70593.1"/>
    </source>
</evidence>
<dbReference type="EMBL" id="FRCJ01000001">
    <property type="protein sequence ID" value="SHL70593.1"/>
    <property type="molecule type" value="Genomic_DNA"/>
</dbReference>
<dbReference type="AlphaFoldDB" id="A0A1M7CU32"/>
<gene>
    <name evidence="1" type="ORF">SAMN04488494_0525</name>
</gene>
<proteinExistence type="predicted"/>
<reference evidence="1 2" key="1">
    <citation type="submission" date="2016-11" db="EMBL/GenBank/DDBJ databases">
        <authorList>
            <person name="Jaros S."/>
            <person name="Januszkiewicz K."/>
            <person name="Wedrychowicz H."/>
        </authorList>
    </citation>
    <scope>NUCLEOTIDE SEQUENCE [LARGE SCALE GENOMIC DNA]</scope>
    <source>
        <strain evidence="1 2">BPI-34</strain>
    </source>
</reference>
<name>A0A1M7CU32_XYLRU</name>